<feature type="transmembrane region" description="Helical" evidence="2">
    <location>
        <begin position="429"/>
        <end position="449"/>
    </location>
</feature>
<proteinExistence type="predicted"/>
<feature type="transmembrane region" description="Helical" evidence="2">
    <location>
        <begin position="520"/>
        <end position="539"/>
    </location>
</feature>
<comment type="caution">
    <text evidence="3">The sequence shown here is derived from an EMBL/GenBank/DDBJ whole genome shotgun (WGS) entry which is preliminary data.</text>
</comment>
<dbReference type="Proteomes" id="UP000827092">
    <property type="component" value="Unassembled WGS sequence"/>
</dbReference>
<protein>
    <recommendedName>
        <fullName evidence="5">Monocarboxylate transporter</fullName>
    </recommendedName>
</protein>
<reference evidence="3 4" key="1">
    <citation type="journal article" date="2022" name="Nat. Ecol. Evol.">
        <title>A masculinizing supergene underlies an exaggerated male reproductive morph in a spider.</title>
        <authorList>
            <person name="Hendrickx F."/>
            <person name="De Corte Z."/>
            <person name="Sonet G."/>
            <person name="Van Belleghem S.M."/>
            <person name="Kostlbacher S."/>
            <person name="Vangestel C."/>
        </authorList>
    </citation>
    <scope>NUCLEOTIDE SEQUENCE [LARGE SCALE GENOMIC DNA]</scope>
    <source>
        <strain evidence="3">W744_W776</strain>
    </source>
</reference>
<evidence type="ECO:0000256" key="2">
    <source>
        <dbReference type="SAM" id="Phobius"/>
    </source>
</evidence>
<evidence type="ECO:0000313" key="3">
    <source>
        <dbReference type="EMBL" id="KAG8200641.1"/>
    </source>
</evidence>
<name>A0AAV6VY43_9ARAC</name>
<evidence type="ECO:0000256" key="1">
    <source>
        <dbReference type="SAM" id="MobiDB-lite"/>
    </source>
</evidence>
<keyword evidence="2" id="KW-1133">Transmembrane helix</keyword>
<dbReference type="InterPro" id="IPR011701">
    <property type="entry name" value="MFS"/>
</dbReference>
<dbReference type="Pfam" id="PF07690">
    <property type="entry name" value="MFS_1"/>
    <property type="match status" value="1"/>
</dbReference>
<feature type="transmembrane region" description="Helical" evidence="2">
    <location>
        <begin position="488"/>
        <end position="508"/>
    </location>
</feature>
<dbReference type="AlphaFoldDB" id="A0AAV6VY43"/>
<dbReference type="PANTHER" id="PTHR11360:SF303">
    <property type="entry name" value="MAJOR FACILITATOR SUPERFAMILY (MFS) PROFILE DOMAIN-CONTAINING PROTEIN"/>
    <property type="match status" value="1"/>
</dbReference>
<dbReference type="InterPro" id="IPR050327">
    <property type="entry name" value="Proton-linked_MCT"/>
</dbReference>
<accession>A0AAV6VY43</accession>
<organism evidence="3 4">
    <name type="scientific">Oedothorax gibbosus</name>
    <dbReference type="NCBI Taxonomy" id="931172"/>
    <lineage>
        <taxon>Eukaryota</taxon>
        <taxon>Metazoa</taxon>
        <taxon>Ecdysozoa</taxon>
        <taxon>Arthropoda</taxon>
        <taxon>Chelicerata</taxon>
        <taxon>Arachnida</taxon>
        <taxon>Araneae</taxon>
        <taxon>Araneomorphae</taxon>
        <taxon>Entelegynae</taxon>
        <taxon>Araneoidea</taxon>
        <taxon>Linyphiidae</taxon>
        <taxon>Erigoninae</taxon>
        <taxon>Oedothorax</taxon>
    </lineage>
</organism>
<feature type="transmembrane region" description="Helical" evidence="2">
    <location>
        <begin position="139"/>
        <end position="158"/>
    </location>
</feature>
<dbReference type="SUPFAM" id="SSF103473">
    <property type="entry name" value="MFS general substrate transporter"/>
    <property type="match status" value="1"/>
</dbReference>
<evidence type="ECO:0000313" key="4">
    <source>
        <dbReference type="Proteomes" id="UP000827092"/>
    </source>
</evidence>
<feature type="transmembrane region" description="Helical" evidence="2">
    <location>
        <begin position="363"/>
        <end position="386"/>
    </location>
</feature>
<keyword evidence="2" id="KW-0472">Membrane</keyword>
<feature type="transmembrane region" description="Helical" evidence="2">
    <location>
        <begin position="81"/>
        <end position="100"/>
    </location>
</feature>
<dbReference type="EMBL" id="JAFNEN010000014">
    <property type="protein sequence ID" value="KAG8200641.1"/>
    <property type="molecule type" value="Genomic_DNA"/>
</dbReference>
<keyword evidence="4" id="KW-1185">Reference proteome</keyword>
<feature type="transmembrane region" description="Helical" evidence="2">
    <location>
        <begin position="12"/>
        <end position="38"/>
    </location>
</feature>
<sequence>MIELEEPDKGRAWVVAIAACIINMILSGLSRMVGILYVSLIDTYGVTRGEATLPFTVRNSVRCISGPVVGIVGVRYGIRTVTFFGGVLAFIGASLCSIAPDVVWITVFWGVIHGLGFSLANTLFQVVVNQYFQKYRATASGIALSGACLGSLGFPILVEWILDTYGLSGGFLILGGIVMHVLPPSLLLSSPQWVEHPEGYARLWALKTSSKSPAETEDNSVIATDTEDRHFPKRVSRSISMSNNPIESAGVSKASKDLNRNMERGIIFDHSEDFQKRKDSVICTGYEPRGFSLSDSTVELNNRPKSSPNDDFGIFTISGQLQGGSTTREPEPCPVPPASSQKKDPPTVMETIRSMVHLYANPVYILISLCMCTYVIIFIPTLTVVIDYSKDKGFQETYGKFILNAMAIGDMIGRLGFGWVTDKKYMTLPVFMFSVLALQGVFVAVLPLADSIPAFFAVLVLYSTAAGCLVVIFPVLVFHYIDMNVQSVAISNMGLLSGITSFGIPSMINKFRDNLGSYDGMFYLTGAISLLSGLMWLLVPLAGKLGWVKSNNEIIRVENNGQNSTSEQNP</sequence>
<feature type="transmembrane region" description="Helical" evidence="2">
    <location>
        <begin position="106"/>
        <end position="127"/>
    </location>
</feature>
<keyword evidence="2" id="KW-0812">Transmembrane</keyword>
<feature type="transmembrane region" description="Helical" evidence="2">
    <location>
        <begin position="164"/>
        <end position="182"/>
    </location>
</feature>
<dbReference type="PANTHER" id="PTHR11360">
    <property type="entry name" value="MONOCARBOXYLATE TRANSPORTER"/>
    <property type="match status" value="1"/>
</dbReference>
<gene>
    <name evidence="3" type="ORF">JTE90_022263</name>
</gene>
<dbReference type="Gene3D" id="1.20.1250.20">
    <property type="entry name" value="MFS general substrate transporter like domains"/>
    <property type="match status" value="2"/>
</dbReference>
<feature type="region of interest" description="Disordered" evidence="1">
    <location>
        <begin position="321"/>
        <end position="345"/>
    </location>
</feature>
<feature type="transmembrane region" description="Helical" evidence="2">
    <location>
        <begin position="455"/>
        <end position="481"/>
    </location>
</feature>
<dbReference type="GO" id="GO:0008028">
    <property type="term" value="F:monocarboxylic acid transmembrane transporter activity"/>
    <property type="evidence" value="ECO:0007669"/>
    <property type="project" value="TreeGrafter"/>
</dbReference>
<dbReference type="InterPro" id="IPR036259">
    <property type="entry name" value="MFS_trans_sf"/>
</dbReference>
<feature type="transmembrane region" description="Helical" evidence="2">
    <location>
        <begin position="398"/>
        <end position="417"/>
    </location>
</feature>
<evidence type="ECO:0008006" key="5">
    <source>
        <dbReference type="Google" id="ProtNLM"/>
    </source>
</evidence>